<dbReference type="Pfam" id="PF07739">
    <property type="entry name" value="TipAS"/>
    <property type="match status" value="1"/>
</dbReference>
<dbReference type="SMART" id="SM00422">
    <property type="entry name" value="HTH_MERR"/>
    <property type="match status" value="1"/>
</dbReference>
<comment type="caution">
    <text evidence="6">The sequence shown here is derived from an EMBL/GenBank/DDBJ whole genome shotgun (WGS) entry which is preliminary data.</text>
</comment>
<feature type="domain" description="HTH merR-type" evidence="5">
    <location>
        <begin position="1"/>
        <end position="71"/>
    </location>
</feature>
<dbReference type="InterPro" id="IPR012925">
    <property type="entry name" value="TipAS_dom"/>
</dbReference>
<keyword evidence="2" id="KW-0238">DNA-binding</keyword>
<organism evidence="6 7">
    <name type="scientific">Actinorhabdospora filicis</name>
    <dbReference type="NCBI Taxonomy" id="1785913"/>
    <lineage>
        <taxon>Bacteria</taxon>
        <taxon>Bacillati</taxon>
        <taxon>Actinomycetota</taxon>
        <taxon>Actinomycetes</taxon>
        <taxon>Micromonosporales</taxon>
        <taxon>Micromonosporaceae</taxon>
        <taxon>Actinorhabdospora</taxon>
    </lineage>
</organism>
<sequence>MPYTVGRAAALAGVTVRTLHHYDRLGLVRPRGRDRSGYRRYTDGDLERLHQVLSYRELGFGLDDIARLLDDPDARPLDHLRRQRSLLEERIARLTAMARAIEHMMEATEMGLSLTPEERFEVFGEHDPAKYEDEVQRKWGASPAYSESRRRTASYDKAQWAAIKAEAEAITLAFKDAMARGEPATGAAAMDLAEEHRAHITRRYYDCGYDVHRGLAAMYVRDPRFTATYDVVAPGLAAYISAAITANADRAGA</sequence>
<evidence type="ECO:0000259" key="5">
    <source>
        <dbReference type="PROSITE" id="PS50937"/>
    </source>
</evidence>
<evidence type="ECO:0000256" key="2">
    <source>
        <dbReference type="ARBA" id="ARBA00023125"/>
    </source>
</evidence>
<dbReference type="SUPFAM" id="SSF89082">
    <property type="entry name" value="Antibiotic binding domain of TipA-like multidrug resistance regulators"/>
    <property type="match status" value="1"/>
</dbReference>
<dbReference type="PANTHER" id="PTHR30204:SF90">
    <property type="entry name" value="HTH-TYPE TRANSCRIPTIONAL ACTIVATOR MTA"/>
    <property type="match status" value="1"/>
</dbReference>
<evidence type="ECO:0000256" key="1">
    <source>
        <dbReference type="ARBA" id="ARBA00023015"/>
    </source>
</evidence>
<dbReference type="InterPro" id="IPR009061">
    <property type="entry name" value="DNA-bd_dom_put_sf"/>
</dbReference>
<dbReference type="RefSeq" id="WP_285664269.1">
    <property type="nucleotide sequence ID" value="NZ_BSTX01000002.1"/>
</dbReference>
<evidence type="ECO:0000313" key="6">
    <source>
        <dbReference type="EMBL" id="GLZ79144.1"/>
    </source>
</evidence>
<dbReference type="PRINTS" id="PR00040">
    <property type="entry name" value="HTHMERR"/>
</dbReference>
<dbReference type="AlphaFoldDB" id="A0A9W6WA01"/>
<dbReference type="InterPro" id="IPR036244">
    <property type="entry name" value="TipA-like_antibiotic-bd"/>
</dbReference>
<protein>
    <submittedName>
        <fullName evidence="6">HTH-type transcriptional activator TipA</fullName>
    </submittedName>
</protein>
<dbReference type="Proteomes" id="UP001165079">
    <property type="component" value="Unassembled WGS sequence"/>
</dbReference>
<dbReference type="PROSITE" id="PS00552">
    <property type="entry name" value="HTH_MERR_1"/>
    <property type="match status" value="1"/>
</dbReference>
<keyword evidence="1" id="KW-0805">Transcription regulation</keyword>
<gene>
    <name evidence="6" type="primary">tipA</name>
    <name evidence="6" type="ORF">Afil01_39510</name>
</gene>
<dbReference type="InterPro" id="IPR000551">
    <property type="entry name" value="MerR-type_HTH_dom"/>
</dbReference>
<dbReference type="EMBL" id="BSTX01000002">
    <property type="protein sequence ID" value="GLZ79144.1"/>
    <property type="molecule type" value="Genomic_DNA"/>
</dbReference>
<evidence type="ECO:0000256" key="4">
    <source>
        <dbReference type="ARBA" id="ARBA00023163"/>
    </source>
</evidence>
<dbReference type="CDD" id="cd01106">
    <property type="entry name" value="HTH_TipAL-Mta"/>
    <property type="match status" value="1"/>
</dbReference>
<dbReference type="GO" id="GO:0003700">
    <property type="term" value="F:DNA-binding transcription factor activity"/>
    <property type="evidence" value="ECO:0007669"/>
    <property type="project" value="InterPro"/>
</dbReference>
<keyword evidence="4" id="KW-0804">Transcription</keyword>
<dbReference type="Gene3D" id="1.10.490.50">
    <property type="entry name" value="Antibiotic binding domain of TipA-like multidrug resistance regulators"/>
    <property type="match status" value="1"/>
</dbReference>
<dbReference type="InterPro" id="IPR047057">
    <property type="entry name" value="MerR_fam"/>
</dbReference>
<dbReference type="SUPFAM" id="SSF46955">
    <property type="entry name" value="Putative DNA-binding domain"/>
    <property type="match status" value="1"/>
</dbReference>
<proteinExistence type="predicted"/>
<reference evidence="6" key="1">
    <citation type="submission" date="2023-03" db="EMBL/GenBank/DDBJ databases">
        <title>Actinorhabdospora filicis NBRC 111898.</title>
        <authorList>
            <person name="Ichikawa N."/>
            <person name="Sato H."/>
            <person name="Tonouchi N."/>
        </authorList>
    </citation>
    <scope>NUCLEOTIDE SEQUENCE</scope>
    <source>
        <strain evidence="6">NBRC 111898</strain>
    </source>
</reference>
<dbReference type="Gene3D" id="1.10.1660.10">
    <property type="match status" value="1"/>
</dbReference>
<dbReference type="PANTHER" id="PTHR30204">
    <property type="entry name" value="REDOX-CYCLING DRUG-SENSING TRANSCRIPTIONAL ACTIVATOR SOXR"/>
    <property type="match status" value="1"/>
</dbReference>
<evidence type="ECO:0000256" key="3">
    <source>
        <dbReference type="ARBA" id="ARBA00023159"/>
    </source>
</evidence>
<keyword evidence="3" id="KW-0010">Activator</keyword>
<dbReference type="Pfam" id="PF13411">
    <property type="entry name" value="MerR_1"/>
    <property type="match status" value="1"/>
</dbReference>
<name>A0A9W6WA01_9ACTN</name>
<dbReference type="GO" id="GO:0003677">
    <property type="term" value="F:DNA binding"/>
    <property type="evidence" value="ECO:0007669"/>
    <property type="project" value="UniProtKB-KW"/>
</dbReference>
<accession>A0A9W6WA01</accession>
<evidence type="ECO:0000313" key="7">
    <source>
        <dbReference type="Proteomes" id="UP001165079"/>
    </source>
</evidence>
<keyword evidence="7" id="KW-1185">Reference proteome</keyword>
<dbReference type="PROSITE" id="PS50937">
    <property type="entry name" value="HTH_MERR_2"/>
    <property type="match status" value="1"/>
</dbReference>